<evidence type="ECO:0000313" key="2">
    <source>
        <dbReference type="Proteomes" id="UP001219525"/>
    </source>
</evidence>
<keyword evidence="2" id="KW-1185">Reference proteome</keyword>
<proteinExistence type="predicted"/>
<organism evidence="1 2">
    <name type="scientific">Mycena pura</name>
    <dbReference type="NCBI Taxonomy" id="153505"/>
    <lineage>
        <taxon>Eukaryota</taxon>
        <taxon>Fungi</taxon>
        <taxon>Dikarya</taxon>
        <taxon>Basidiomycota</taxon>
        <taxon>Agaricomycotina</taxon>
        <taxon>Agaricomycetes</taxon>
        <taxon>Agaricomycetidae</taxon>
        <taxon>Agaricales</taxon>
        <taxon>Marasmiineae</taxon>
        <taxon>Mycenaceae</taxon>
        <taxon>Mycena</taxon>
    </lineage>
</organism>
<dbReference type="Proteomes" id="UP001219525">
    <property type="component" value="Unassembled WGS sequence"/>
</dbReference>
<reference evidence="1" key="1">
    <citation type="submission" date="2023-03" db="EMBL/GenBank/DDBJ databases">
        <title>Massive genome expansion in bonnet fungi (Mycena s.s.) driven by repeated elements and novel gene families across ecological guilds.</title>
        <authorList>
            <consortium name="Lawrence Berkeley National Laboratory"/>
            <person name="Harder C.B."/>
            <person name="Miyauchi S."/>
            <person name="Viragh M."/>
            <person name="Kuo A."/>
            <person name="Thoen E."/>
            <person name="Andreopoulos B."/>
            <person name="Lu D."/>
            <person name="Skrede I."/>
            <person name="Drula E."/>
            <person name="Henrissat B."/>
            <person name="Morin E."/>
            <person name="Kohler A."/>
            <person name="Barry K."/>
            <person name="LaButti K."/>
            <person name="Morin E."/>
            <person name="Salamov A."/>
            <person name="Lipzen A."/>
            <person name="Mereny Z."/>
            <person name="Hegedus B."/>
            <person name="Baldrian P."/>
            <person name="Stursova M."/>
            <person name="Weitz H."/>
            <person name="Taylor A."/>
            <person name="Grigoriev I.V."/>
            <person name="Nagy L.G."/>
            <person name="Martin F."/>
            <person name="Kauserud H."/>
        </authorList>
    </citation>
    <scope>NUCLEOTIDE SEQUENCE</scope>
    <source>
        <strain evidence="1">9144</strain>
    </source>
</reference>
<dbReference type="EMBL" id="JARJCW010000070">
    <property type="protein sequence ID" value="KAJ7199022.1"/>
    <property type="molecule type" value="Genomic_DNA"/>
</dbReference>
<name>A0AAD6V0L4_9AGAR</name>
<sequence length="70" mass="7508">MVGRAALLGAFLPSSAVPGHGYEGRKALTPMTTIYVGPHPHWTTGLFVRLQTCPTSCRALRSPPSLQHLP</sequence>
<evidence type="ECO:0000313" key="1">
    <source>
        <dbReference type="EMBL" id="KAJ7199022.1"/>
    </source>
</evidence>
<gene>
    <name evidence="1" type="ORF">GGX14DRAFT_468644</name>
</gene>
<protein>
    <submittedName>
        <fullName evidence="1">Uncharacterized protein</fullName>
    </submittedName>
</protein>
<comment type="caution">
    <text evidence="1">The sequence shown here is derived from an EMBL/GenBank/DDBJ whole genome shotgun (WGS) entry which is preliminary data.</text>
</comment>
<accession>A0AAD6V0L4</accession>
<dbReference type="AlphaFoldDB" id="A0AAD6V0L4"/>